<dbReference type="InterPro" id="IPR036770">
    <property type="entry name" value="Ankyrin_rpt-contain_sf"/>
</dbReference>
<dbReference type="Gene3D" id="1.25.40.20">
    <property type="entry name" value="Ankyrin repeat-containing domain"/>
    <property type="match status" value="2"/>
</dbReference>
<name>A0ABD2WJ88_9HYME</name>
<dbReference type="SMART" id="SM00248">
    <property type="entry name" value="ANK"/>
    <property type="match status" value="6"/>
</dbReference>
<accession>A0ABD2WJ88</accession>
<evidence type="ECO:0000256" key="2">
    <source>
        <dbReference type="SAM" id="MobiDB-lite"/>
    </source>
</evidence>
<dbReference type="InterPro" id="IPR002110">
    <property type="entry name" value="Ankyrin_rpt"/>
</dbReference>
<dbReference type="Proteomes" id="UP001627154">
    <property type="component" value="Unassembled WGS sequence"/>
</dbReference>
<evidence type="ECO:0008006" key="5">
    <source>
        <dbReference type="Google" id="ProtNLM"/>
    </source>
</evidence>
<feature type="region of interest" description="Disordered" evidence="2">
    <location>
        <begin position="557"/>
        <end position="596"/>
    </location>
</feature>
<dbReference type="PANTHER" id="PTHR46224:SF6">
    <property type="entry name" value="ANKYRIN REPEAT FAMILY PROTEIN"/>
    <property type="match status" value="1"/>
</dbReference>
<dbReference type="PANTHER" id="PTHR46224">
    <property type="entry name" value="ANKYRIN REPEAT FAMILY PROTEIN"/>
    <property type="match status" value="1"/>
</dbReference>
<proteinExistence type="predicted"/>
<feature type="compositionally biased region" description="Basic and acidic residues" evidence="2">
    <location>
        <begin position="572"/>
        <end position="596"/>
    </location>
</feature>
<dbReference type="AlphaFoldDB" id="A0ABD2WJ88"/>
<evidence type="ECO:0000313" key="4">
    <source>
        <dbReference type="Proteomes" id="UP001627154"/>
    </source>
</evidence>
<reference evidence="3 4" key="1">
    <citation type="journal article" date="2024" name="bioRxiv">
        <title>A reference genome for Trichogramma kaykai: A tiny desert-dwelling parasitoid wasp with competing sex-ratio distorters.</title>
        <authorList>
            <person name="Culotta J."/>
            <person name="Lindsey A.R."/>
        </authorList>
    </citation>
    <scope>NUCLEOTIDE SEQUENCE [LARGE SCALE GENOMIC DNA]</scope>
    <source>
        <strain evidence="3 4">KSX58</strain>
    </source>
</reference>
<comment type="caution">
    <text evidence="3">The sequence shown here is derived from an EMBL/GenBank/DDBJ whole genome shotgun (WGS) entry which is preliminary data.</text>
</comment>
<evidence type="ECO:0000313" key="3">
    <source>
        <dbReference type="EMBL" id="KAL3393172.1"/>
    </source>
</evidence>
<sequence>MEKKLEELNFTLKSLREKVMEWKIADERREFLRQLYPFIRDGEERYPDLGDVLTPEEIECLLFDCATWKDCCNEAANKFVEFVTVSGYMLKPDVDVDGEPILRRSTPVHEAAKNGSVPRCKMINYLCQIYGYVNYIGEDGYTHFHAACQYNDDELHAVEMFLKLRRMDPNNCLLPKTGDSPLHLALMERPHQLAPLKLLLYGADPNVANARGLTPLHCICNSGPVDEWFLVLFFEIAARLSNRPVKVDVADDSGRTPLHLALANGDMSTTAFLLRHGANPNRANEAGETALHAVCKYPRQLIIMTSDYSEFDSTQALFEHSHERYWPLRVDARDNEGRTPLQWAVANHTPDALQVLLDHGADLAGFVYPAANHCDDEEDCERMIDVKSRQLLGALLCAERLAERGYELTRGDALQIMRLFARHGFFEGADVDLRSSLLENEAFASRARKLTVNKDVLLHDVIQLRRAEEVNKRVTYEDMFDFVNNDVSRFEFDKVGAEEACPLYLCEIMSRRFFQSWALEPFWKMIRYRLPLEMCEIILGNLKNEDLYKICLADQVQEDSKKDATASVTKCDSNKRPRESEDQEAPKKAKIYYEEH</sequence>
<protein>
    <recommendedName>
        <fullName evidence="5">Ankyrin repeat protein</fullName>
    </recommendedName>
</protein>
<organism evidence="3 4">
    <name type="scientific">Trichogramma kaykai</name>
    <dbReference type="NCBI Taxonomy" id="54128"/>
    <lineage>
        <taxon>Eukaryota</taxon>
        <taxon>Metazoa</taxon>
        <taxon>Ecdysozoa</taxon>
        <taxon>Arthropoda</taxon>
        <taxon>Hexapoda</taxon>
        <taxon>Insecta</taxon>
        <taxon>Pterygota</taxon>
        <taxon>Neoptera</taxon>
        <taxon>Endopterygota</taxon>
        <taxon>Hymenoptera</taxon>
        <taxon>Apocrita</taxon>
        <taxon>Proctotrupomorpha</taxon>
        <taxon>Chalcidoidea</taxon>
        <taxon>Trichogrammatidae</taxon>
        <taxon>Trichogramma</taxon>
    </lineage>
</organism>
<dbReference type="PROSITE" id="PS50297">
    <property type="entry name" value="ANK_REP_REGION"/>
    <property type="match status" value="2"/>
</dbReference>
<dbReference type="EMBL" id="JBJJXI010000100">
    <property type="protein sequence ID" value="KAL3393172.1"/>
    <property type="molecule type" value="Genomic_DNA"/>
</dbReference>
<feature type="repeat" description="ANK" evidence="1">
    <location>
        <begin position="253"/>
        <end position="285"/>
    </location>
</feature>
<keyword evidence="1" id="KW-0040">ANK repeat</keyword>
<dbReference type="Pfam" id="PF12796">
    <property type="entry name" value="Ank_2"/>
    <property type="match status" value="1"/>
</dbReference>
<feature type="repeat" description="ANK" evidence="1">
    <location>
        <begin position="336"/>
        <end position="363"/>
    </location>
</feature>
<keyword evidence="4" id="KW-1185">Reference proteome</keyword>
<dbReference type="InterPro" id="IPR051616">
    <property type="entry name" value="Cul2-RING_E3_ligase_SR"/>
</dbReference>
<gene>
    <name evidence="3" type="ORF">TKK_012423</name>
</gene>
<feature type="repeat" description="ANK" evidence="1">
    <location>
        <begin position="177"/>
        <end position="210"/>
    </location>
</feature>
<dbReference type="PROSITE" id="PS50088">
    <property type="entry name" value="ANK_REPEAT"/>
    <property type="match status" value="3"/>
</dbReference>
<evidence type="ECO:0000256" key="1">
    <source>
        <dbReference type="PROSITE-ProRule" id="PRU00023"/>
    </source>
</evidence>
<dbReference type="SUPFAM" id="SSF48403">
    <property type="entry name" value="Ankyrin repeat"/>
    <property type="match status" value="1"/>
</dbReference>
<dbReference type="Pfam" id="PF00023">
    <property type="entry name" value="Ank"/>
    <property type="match status" value="1"/>
</dbReference>